<dbReference type="AlphaFoldDB" id="A0A0F8YPC0"/>
<dbReference type="InterPro" id="IPR036614">
    <property type="entry name" value="RusA-like_sf"/>
</dbReference>
<name>A0A0F8YPC0_9ZZZZ</name>
<proteinExistence type="predicted"/>
<dbReference type="SUPFAM" id="SSF103084">
    <property type="entry name" value="Holliday junction resolvase RusA"/>
    <property type="match status" value="1"/>
</dbReference>
<accession>A0A0F8YPC0</accession>
<dbReference type="Gene3D" id="3.30.1330.70">
    <property type="entry name" value="Holliday junction resolvase RusA"/>
    <property type="match status" value="1"/>
</dbReference>
<comment type="caution">
    <text evidence="1">The sequence shown here is derived from an EMBL/GenBank/DDBJ whole genome shotgun (WGS) entry which is preliminary data.</text>
</comment>
<dbReference type="InterPro" id="IPR008822">
    <property type="entry name" value="Endonuclease_RusA-like"/>
</dbReference>
<dbReference type="EMBL" id="LAZR01065215">
    <property type="protein sequence ID" value="KKK55994.1"/>
    <property type="molecule type" value="Genomic_DNA"/>
</dbReference>
<protein>
    <submittedName>
        <fullName evidence="1">Uncharacterized protein</fullName>
    </submittedName>
</protein>
<dbReference type="GO" id="GO:0006281">
    <property type="term" value="P:DNA repair"/>
    <property type="evidence" value="ECO:0007669"/>
    <property type="project" value="InterPro"/>
</dbReference>
<dbReference type="GO" id="GO:0006310">
    <property type="term" value="P:DNA recombination"/>
    <property type="evidence" value="ECO:0007669"/>
    <property type="project" value="InterPro"/>
</dbReference>
<gene>
    <name evidence="1" type="ORF">LCGC14_3068980</name>
</gene>
<dbReference type="GO" id="GO:0000287">
    <property type="term" value="F:magnesium ion binding"/>
    <property type="evidence" value="ECO:0007669"/>
    <property type="project" value="InterPro"/>
</dbReference>
<reference evidence="1" key="1">
    <citation type="journal article" date="2015" name="Nature">
        <title>Complex archaea that bridge the gap between prokaryotes and eukaryotes.</title>
        <authorList>
            <person name="Spang A."/>
            <person name="Saw J.H."/>
            <person name="Jorgensen S.L."/>
            <person name="Zaremba-Niedzwiedzka K."/>
            <person name="Martijn J."/>
            <person name="Lind A.E."/>
            <person name="van Eijk R."/>
            <person name="Schleper C."/>
            <person name="Guy L."/>
            <person name="Ettema T.J."/>
        </authorList>
    </citation>
    <scope>NUCLEOTIDE SEQUENCE</scope>
</reference>
<evidence type="ECO:0000313" key="1">
    <source>
        <dbReference type="EMBL" id="KKK55994.1"/>
    </source>
</evidence>
<organism evidence="1">
    <name type="scientific">marine sediment metagenome</name>
    <dbReference type="NCBI Taxonomy" id="412755"/>
    <lineage>
        <taxon>unclassified sequences</taxon>
        <taxon>metagenomes</taxon>
        <taxon>ecological metagenomes</taxon>
    </lineage>
</organism>
<sequence>MNEEIRIEIPGRPVPWSVNIGRRGGYGVLLTPERLRDWQEFATLMATRAMRGRKPFTGPVSLSFTVIFGIPKGWNKATKKAAAEGRIFYAVVPDLTNLLKATEDCFTKAGVWNDDCQVVYQETLKRYGETPMVSVIVRPIEEVAG</sequence>
<dbReference type="Pfam" id="PF05866">
    <property type="entry name" value="RusA"/>
    <property type="match status" value="1"/>
</dbReference>